<protein>
    <submittedName>
        <fullName evidence="1">Uncharacterized protein</fullName>
    </submittedName>
</protein>
<comment type="caution">
    <text evidence="1">The sequence shown here is derived from an EMBL/GenBank/DDBJ whole genome shotgun (WGS) entry which is preliminary data.</text>
</comment>
<accession>A0A316WTW9</accession>
<name>A0A316WTW9_9FLAO</name>
<evidence type="ECO:0000313" key="2">
    <source>
        <dbReference type="Proteomes" id="UP000236182"/>
    </source>
</evidence>
<dbReference type="AlphaFoldDB" id="A0A316WTW9"/>
<proteinExistence type="predicted"/>
<dbReference type="EMBL" id="PPEI02000005">
    <property type="protein sequence ID" value="PWN62000.1"/>
    <property type="molecule type" value="Genomic_DNA"/>
</dbReference>
<evidence type="ECO:0000313" key="1">
    <source>
        <dbReference type="EMBL" id="PWN62000.1"/>
    </source>
</evidence>
<sequence>MAMGYIKKNDLIMKIIFIWILLSFFNCSESNKEKSVSNQNITPSVNTNLQMTKFDIAKYEANIKKDPSYEGYAKDKDTYVKQYHIIKDGYVEETYTKSLVQNYVEEVITHNRIRDIYTFDNTGTLQSVKHYFGNNLEIGKWEYYQNGAIVKTEDKDENYAFDLNKVLKYGKDKKVDFTKNGEISRSQSKKYNAYVWELNWNTGKMAGDGESYLFKKAILNGNTGAELSVTEYTLNPLAR</sequence>
<keyword evidence="2" id="KW-1185">Reference proteome</keyword>
<dbReference type="Proteomes" id="UP000236182">
    <property type="component" value="Unassembled WGS sequence"/>
</dbReference>
<organism evidence="1 2">
    <name type="scientific">Chryseobacterium oncorhynchi</name>
    <dbReference type="NCBI Taxonomy" id="741074"/>
    <lineage>
        <taxon>Bacteria</taxon>
        <taxon>Pseudomonadati</taxon>
        <taxon>Bacteroidota</taxon>
        <taxon>Flavobacteriia</taxon>
        <taxon>Flavobacteriales</taxon>
        <taxon>Weeksellaceae</taxon>
        <taxon>Chryseobacterium group</taxon>
        <taxon>Chryseobacterium</taxon>
    </lineage>
</organism>
<reference evidence="1" key="1">
    <citation type="submission" date="2018-04" db="EMBL/GenBank/DDBJ databases">
        <title>Draft Genome Sequences of Chryseobacterium lactis NCTC11390T isolated from milk, Chryseobacterium oncorhynchi 701B-08T from rainbow trout, and Chryseobacterium viscerum 687B-08T from diseased fish.</title>
        <authorList>
            <person name="Jeong J.-J."/>
            <person name="Lee Y.J."/>
            <person name="Pathiraja D."/>
            <person name="Park B."/>
            <person name="Choi I.-G."/>
            <person name="Kim K.D."/>
        </authorList>
    </citation>
    <scope>NUCLEOTIDE SEQUENCE [LARGE SCALE GENOMIC DNA]</scope>
    <source>
        <strain evidence="1">701B-08</strain>
    </source>
</reference>
<gene>
    <name evidence="1" type="ORF">C1638_015915</name>
</gene>